<dbReference type="Pfam" id="PF18052">
    <property type="entry name" value="Rx_N"/>
    <property type="match status" value="1"/>
</dbReference>
<keyword evidence="1" id="KW-0677">Repeat</keyword>
<dbReference type="Gene3D" id="3.40.50.300">
    <property type="entry name" value="P-loop containing nucleotide triphosphate hydrolases"/>
    <property type="match status" value="1"/>
</dbReference>
<dbReference type="InterPro" id="IPR002182">
    <property type="entry name" value="NB-ARC"/>
</dbReference>
<evidence type="ECO:0000256" key="1">
    <source>
        <dbReference type="ARBA" id="ARBA00022737"/>
    </source>
</evidence>
<evidence type="ECO:0000259" key="6">
    <source>
        <dbReference type="Pfam" id="PF23559"/>
    </source>
</evidence>
<dbReference type="SUPFAM" id="SSF52540">
    <property type="entry name" value="P-loop containing nucleoside triphosphate hydrolases"/>
    <property type="match status" value="1"/>
</dbReference>
<protein>
    <submittedName>
        <fullName evidence="8">Uncharacterized protein</fullName>
    </submittedName>
</protein>
<dbReference type="InterPro" id="IPR044974">
    <property type="entry name" value="Disease_R_plants"/>
</dbReference>
<dbReference type="InterPro" id="IPR055414">
    <property type="entry name" value="LRR_R13L4/SHOC2-like"/>
</dbReference>
<dbReference type="AlphaFoldDB" id="A0A803LEC8"/>
<evidence type="ECO:0000259" key="5">
    <source>
        <dbReference type="Pfam" id="PF18052"/>
    </source>
</evidence>
<dbReference type="InterPro" id="IPR042197">
    <property type="entry name" value="Apaf_helical"/>
</dbReference>
<dbReference type="InterPro" id="IPR032675">
    <property type="entry name" value="LRR_dom_sf"/>
</dbReference>
<evidence type="ECO:0000259" key="7">
    <source>
        <dbReference type="Pfam" id="PF23598"/>
    </source>
</evidence>
<dbReference type="PANTHER" id="PTHR23155:SF1205">
    <property type="entry name" value="DISEASE RESISTANCE PROTEIN RPM1"/>
    <property type="match status" value="1"/>
</dbReference>
<dbReference type="PRINTS" id="PR00364">
    <property type="entry name" value="DISEASERSIST"/>
</dbReference>
<dbReference type="Proteomes" id="UP000596660">
    <property type="component" value="Unplaced"/>
</dbReference>
<dbReference type="InterPro" id="IPR041118">
    <property type="entry name" value="Rx_N"/>
</dbReference>
<dbReference type="Gene3D" id="1.10.10.10">
    <property type="entry name" value="Winged helix-like DNA-binding domain superfamily/Winged helix DNA-binding domain"/>
    <property type="match status" value="1"/>
</dbReference>
<organism evidence="8 9">
    <name type="scientific">Chenopodium quinoa</name>
    <name type="common">Quinoa</name>
    <dbReference type="NCBI Taxonomy" id="63459"/>
    <lineage>
        <taxon>Eukaryota</taxon>
        <taxon>Viridiplantae</taxon>
        <taxon>Streptophyta</taxon>
        <taxon>Embryophyta</taxon>
        <taxon>Tracheophyta</taxon>
        <taxon>Spermatophyta</taxon>
        <taxon>Magnoliopsida</taxon>
        <taxon>eudicotyledons</taxon>
        <taxon>Gunneridae</taxon>
        <taxon>Pentapetalae</taxon>
        <taxon>Caryophyllales</taxon>
        <taxon>Chenopodiaceae</taxon>
        <taxon>Chenopodioideae</taxon>
        <taxon>Atripliceae</taxon>
        <taxon>Chenopodium</taxon>
    </lineage>
</organism>
<dbReference type="Gene3D" id="1.10.8.430">
    <property type="entry name" value="Helical domain of apoptotic protease-activating factors"/>
    <property type="match status" value="1"/>
</dbReference>
<dbReference type="InterPro" id="IPR058922">
    <property type="entry name" value="WHD_DRP"/>
</dbReference>
<dbReference type="Gene3D" id="3.80.10.10">
    <property type="entry name" value="Ribonuclease Inhibitor"/>
    <property type="match status" value="1"/>
</dbReference>
<evidence type="ECO:0000313" key="8">
    <source>
        <dbReference type="EnsemblPlants" id="AUR62011534-RA:cds"/>
    </source>
</evidence>
<evidence type="ECO:0000259" key="4">
    <source>
        <dbReference type="Pfam" id="PF00931"/>
    </source>
</evidence>
<dbReference type="Pfam" id="PF23598">
    <property type="entry name" value="LRR_14"/>
    <property type="match status" value="2"/>
</dbReference>
<dbReference type="Pfam" id="PF23559">
    <property type="entry name" value="WHD_DRP"/>
    <property type="match status" value="1"/>
</dbReference>
<dbReference type="GO" id="GO:0098542">
    <property type="term" value="P:defense response to other organism"/>
    <property type="evidence" value="ECO:0007669"/>
    <property type="project" value="TreeGrafter"/>
</dbReference>
<dbReference type="Pfam" id="PF00931">
    <property type="entry name" value="NB-ARC"/>
    <property type="match status" value="1"/>
</dbReference>
<feature type="domain" description="Disease resistance protein winged helix" evidence="6">
    <location>
        <begin position="433"/>
        <end position="503"/>
    </location>
</feature>
<dbReference type="InterPro" id="IPR027417">
    <property type="entry name" value="P-loop_NTPase"/>
</dbReference>
<feature type="domain" description="Disease resistance R13L4/SHOC-2-like LRR" evidence="7">
    <location>
        <begin position="723"/>
        <end position="853"/>
    </location>
</feature>
<dbReference type="FunFam" id="1.10.10.10:FF:000322">
    <property type="entry name" value="Probable disease resistance protein At1g63360"/>
    <property type="match status" value="1"/>
</dbReference>
<dbReference type="GO" id="GO:0043531">
    <property type="term" value="F:ADP binding"/>
    <property type="evidence" value="ECO:0007669"/>
    <property type="project" value="InterPro"/>
</dbReference>
<proteinExistence type="predicted"/>
<sequence length="893" mass="102996">MVEAIMSTVILKITCLITQKITDEIKFELGLSRELESIKNELQIITAFLRDAEDRGERSDSVKAWVRQVRDVAYRMEDVIDEHVMLVYTRRKNQADELYCLSFTLSILSCQATQYIKEWFPRRKIASSIADIKAEVLEIQQRKVLYNLEVTEKVGQNMNTDTDTGTSKSPRACAHMWQDPRVGFLYPRESDLVGIEDPKSEILKLLDLDMKDLRCLIISIVGMGGIGKTTLAWKVYDNIEMKRHFYVRAWVNVTQFYNRKDVFRRMLQEFYNSAMQPIPAQVHQMDEMSLVSELRTFLEDKRIVLTTRQENVALNWKGSWTKNHIYKLQLLPHNKAWKLFCNKAFEGGQCPQWLEEVTHSIIAKCGGLPLALVTLGGLLSTKAKAFVEWKKFRDSLGSELEQNPQLSNISRILLLSYNGLPHFLKPCLIYFSIFPESSTIECNRLIKLWIAEDLIKEKRGITVEDVAKEYLLELIQRNLVQVSTWYDCGRARTIRVHDLLHDILRQKLEELNFGQILMAKEENREVNIQSRRLSIQEDSLQNEALKYINSTTTKCSIRPLFTFGVKEVATTLLRSTFLNRFYLLKVFDLQAAPVEELPTEIGELFLLQYLSLRSTKVKRIPKTIGKLINLLTLDLKKCPVCELPVEVGNLRRLRHLIVYQNTWHNTLKVWEIRAVRVPEGALGGLENLQKLADVNIATSDGFIDQLCAFKKLSCDPLDLQHITSPPLQLQRLYLAGPLEKFPDWIGKLENLNKLRFKGSRLEDIPFDILQDLPNLTMLGINKDVYYGERLVFQEGGFMKLKALYFNALINLNLVEIQCGALPILEDLLITRSPKLKEVPHGLQYLTKLTSLNIVEMPEDFVDSISLLPHITKHVADIRVGYQTPTGNFIYKKL</sequence>
<dbReference type="CDD" id="cd14798">
    <property type="entry name" value="RX-CC_like"/>
    <property type="match status" value="1"/>
</dbReference>
<evidence type="ECO:0000313" key="9">
    <source>
        <dbReference type="Proteomes" id="UP000596660"/>
    </source>
</evidence>
<dbReference type="InterPro" id="IPR038005">
    <property type="entry name" value="RX-like_CC"/>
</dbReference>
<accession>A0A803LEC8</accession>
<dbReference type="Gramene" id="AUR62011534-RA">
    <property type="protein sequence ID" value="AUR62011534-RA:cds"/>
    <property type="gene ID" value="AUR62011534"/>
</dbReference>
<dbReference type="Gene3D" id="1.20.5.4130">
    <property type="match status" value="1"/>
</dbReference>
<dbReference type="SUPFAM" id="SSF52058">
    <property type="entry name" value="L domain-like"/>
    <property type="match status" value="1"/>
</dbReference>
<reference evidence="8" key="1">
    <citation type="journal article" date="2017" name="Nature">
        <title>The genome of Chenopodium quinoa.</title>
        <authorList>
            <person name="Jarvis D.E."/>
            <person name="Ho Y.S."/>
            <person name="Lightfoot D.J."/>
            <person name="Schmoeckel S.M."/>
            <person name="Li B."/>
            <person name="Borm T.J.A."/>
            <person name="Ohyanagi H."/>
            <person name="Mineta K."/>
            <person name="Michell C.T."/>
            <person name="Saber N."/>
            <person name="Kharbatia N.M."/>
            <person name="Rupper R.R."/>
            <person name="Sharp A.R."/>
            <person name="Dally N."/>
            <person name="Boughton B.A."/>
            <person name="Woo Y.H."/>
            <person name="Gao G."/>
            <person name="Schijlen E.G.W.M."/>
            <person name="Guo X."/>
            <person name="Momin A.A."/>
            <person name="Negrao S."/>
            <person name="Al-Babili S."/>
            <person name="Gehring C."/>
            <person name="Roessner U."/>
            <person name="Jung C."/>
            <person name="Murphy K."/>
            <person name="Arold S.T."/>
            <person name="Gojobori T."/>
            <person name="van der Linden C.G."/>
            <person name="van Loo E.N."/>
            <person name="Jellen E.N."/>
            <person name="Maughan P.J."/>
            <person name="Tester M."/>
        </authorList>
    </citation>
    <scope>NUCLEOTIDE SEQUENCE [LARGE SCALE GENOMIC DNA]</scope>
    <source>
        <strain evidence="8">cv. PI 614886</strain>
    </source>
</reference>
<keyword evidence="2" id="KW-0547">Nucleotide-binding</keyword>
<evidence type="ECO:0000256" key="2">
    <source>
        <dbReference type="ARBA" id="ARBA00022741"/>
    </source>
</evidence>
<reference evidence="8" key="2">
    <citation type="submission" date="2021-03" db="UniProtKB">
        <authorList>
            <consortium name="EnsemblPlants"/>
        </authorList>
    </citation>
    <scope>IDENTIFICATION</scope>
</reference>
<keyword evidence="9" id="KW-1185">Reference proteome</keyword>
<feature type="domain" description="Disease resistance N-terminal" evidence="5">
    <location>
        <begin position="6"/>
        <end position="91"/>
    </location>
</feature>
<dbReference type="InterPro" id="IPR036388">
    <property type="entry name" value="WH-like_DNA-bd_sf"/>
</dbReference>
<dbReference type="PANTHER" id="PTHR23155">
    <property type="entry name" value="DISEASE RESISTANCE PROTEIN RP"/>
    <property type="match status" value="1"/>
</dbReference>
<name>A0A803LEC8_CHEQI</name>
<feature type="domain" description="Disease resistance R13L4/SHOC-2-like LRR" evidence="7">
    <location>
        <begin position="577"/>
        <end position="712"/>
    </location>
</feature>
<evidence type="ECO:0000256" key="3">
    <source>
        <dbReference type="ARBA" id="ARBA00022821"/>
    </source>
</evidence>
<feature type="domain" description="NB-ARC" evidence="4">
    <location>
        <begin position="198"/>
        <end position="305"/>
    </location>
</feature>
<dbReference type="EnsemblPlants" id="AUR62011534-RA">
    <property type="protein sequence ID" value="AUR62011534-RA:cds"/>
    <property type="gene ID" value="AUR62011534"/>
</dbReference>
<keyword evidence="3" id="KW-0611">Plant defense</keyword>